<sequence>MVVLTEMQQRQSYEQTKSFLLAKMASYHMRSISFPPRSNPSALKVEEELNNLKFTWEALSASTISCISKTIQLGLVGLIDLYNCVDDLINLPLTQQSLLNHRHEKLVEEVIDESVRLLDVCVVAREFLLMMKEGGQDLQSALRRKSGGESSIEANVKAYIRLRKLVKKDVNKCLDGALKRVMINDKVISSPLLDQDQHLSVVVGLLREVSLISVSIFQSLFLFISAQPSKPSSSRWSLVSKMMHKGKIVCSDIQEDGNEVSSADLSVQAICEQVSSKDGQVQRRVMQMAQKRLKGLEISMEAIEEGVACMYQRLIKTRVTLLNIFTH</sequence>
<dbReference type="AlphaFoldDB" id="A0A4Y7K4G7"/>
<name>A0A4Y7K4G7_PAPSO</name>
<dbReference type="Gramene" id="RZC66885">
    <property type="protein sequence ID" value="RZC66885"/>
    <property type="gene ID" value="C5167_010590"/>
</dbReference>
<protein>
    <submittedName>
        <fullName evidence="1">Uncharacterized protein</fullName>
    </submittedName>
</protein>
<dbReference type="STRING" id="3469.A0A4Y7K4G7"/>
<organism evidence="1 2">
    <name type="scientific">Papaver somniferum</name>
    <name type="common">Opium poppy</name>
    <dbReference type="NCBI Taxonomy" id="3469"/>
    <lineage>
        <taxon>Eukaryota</taxon>
        <taxon>Viridiplantae</taxon>
        <taxon>Streptophyta</taxon>
        <taxon>Embryophyta</taxon>
        <taxon>Tracheophyta</taxon>
        <taxon>Spermatophyta</taxon>
        <taxon>Magnoliopsida</taxon>
        <taxon>Ranunculales</taxon>
        <taxon>Papaveraceae</taxon>
        <taxon>Papaveroideae</taxon>
        <taxon>Papaver</taxon>
    </lineage>
</organism>
<reference evidence="1 2" key="1">
    <citation type="journal article" date="2018" name="Science">
        <title>The opium poppy genome and morphinan production.</title>
        <authorList>
            <person name="Guo L."/>
            <person name="Winzer T."/>
            <person name="Yang X."/>
            <person name="Li Y."/>
            <person name="Ning Z."/>
            <person name="He Z."/>
            <person name="Teodor R."/>
            <person name="Lu Y."/>
            <person name="Bowser T.A."/>
            <person name="Graham I.A."/>
            <person name="Ye K."/>
        </authorList>
    </citation>
    <scope>NUCLEOTIDE SEQUENCE [LARGE SCALE GENOMIC DNA]</scope>
    <source>
        <strain evidence="2">cv. HN1</strain>
        <tissue evidence="1">Leaves</tissue>
    </source>
</reference>
<proteinExistence type="predicted"/>
<accession>A0A4Y7K4G7</accession>
<dbReference type="PANTHER" id="PTHR33070:SF120">
    <property type="entry name" value="EXPRESSED PROTEIN"/>
    <property type="match status" value="1"/>
</dbReference>
<dbReference type="Proteomes" id="UP000316621">
    <property type="component" value="Chromosome 6"/>
</dbReference>
<keyword evidence="2" id="KW-1185">Reference proteome</keyword>
<evidence type="ECO:0000313" key="2">
    <source>
        <dbReference type="Proteomes" id="UP000316621"/>
    </source>
</evidence>
<dbReference type="GO" id="GO:0048364">
    <property type="term" value="P:root development"/>
    <property type="evidence" value="ECO:0007669"/>
    <property type="project" value="InterPro"/>
</dbReference>
<dbReference type="GO" id="GO:0048367">
    <property type="term" value="P:shoot system development"/>
    <property type="evidence" value="ECO:0007669"/>
    <property type="project" value="InterPro"/>
</dbReference>
<dbReference type="EMBL" id="CM010720">
    <property type="protein sequence ID" value="RZC66885.1"/>
    <property type="molecule type" value="Genomic_DNA"/>
</dbReference>
<dbReference type="PANTHER" id="PTHR33070">
    <property type="entry name" value="OS06G0725500 PROTEIN"/>
    <property type="match status" value="1"/>
</dbReference>
<gene>
    <name evidence="1" type="ORF">C5167_010590</name>
</gene>
<dbReference type="Pfam" id="PF03087">
    <property type="entry name" value="BPS1"/>
    <property type="match status" value="1"/>
</dbReference>
<dbReference type="OMA" id="DICEATR"/>
<dbReference type="InterPro" id="IPR004320">
    <property type="entry name" value="BPS1_pln"/>
</dbReference>
<evidence type="ECO:0000313" key="1">
    <source>
        <dbReference type="EMBL" id="RZC66885.1"/>
    </source>
</evidence>